<dbReference type="EMBL" id="HBFM01021176">
    <property type="protein sequence ID" value="CAD8778634.1"/>
    <property type="molecule type" value="Transcribed_RNA"/>
</dbReference>
<sequence length="214" mass="23583">MGRMKKNSSGVGEKHSLSLSKTKSSPLKKLKINIDNNNAAGNALALMSPKTLNVNSNVLTKIATNVSPETEIKLKTWSPVTVNAETSNPQNSSINNLREWVNLKLQGIVSSIDSDFNSKILEAIKENDASLLSLSGKHLQSAQTFINASNQALSDAREQHNQVLNKLSHLSKYNALEYEKNEKAIKQQLSSLQNLRDTKLHELRAKHKLISSTS</sequence>
<organism evidence="3">
    <name type="scientific">Polytomella parva</name>
    <dbReference type="NCBI Taxonomy" id="51329"/>
    <lineage>
        <taxon>Eukaryota</taxon>
        <taxon>Viridiplantae</taxon>
        <taxon>Chlorophyta</taxon>
        <taxon>core chlorophytes</taxon>
        <taxon>Chlorophyceae</taxon>
        <taxon>CS clade</taxon>
        <taxon>Chlamydomonadales</taxon>
        <taxon>Chlamydomonadaceae</taxon>
        <taxon>Polytomella</taxon>
    </lineage>
</organism>
<protein>
    <submittedName>
        <fullName evidence="3">Uncharacterized protein</fullName>
    </submittedName>
</protein>
<name>A0A7S0V2V1_9CHLO</name>
<feature type="region of interest" description="Disordered" evidence="2">
    <location>
        <begin position="1"/>
        <end position="24"/>
    </location>
</feature>
<keyword evidence="1" id="KW-0175">Coiled coil</keyword>
<reference evidence="3" key="1">
    <citation type="submission" date="2021-01" db="EMBL/GenBank/DDBJ databases">
        <authorList>
            <person name="Corre E."/>
            <person name="Pelletier E."/>
            <person name="Niang G."/>
            <person name="Scheremetjew M."/>
            <person name="Finn R."/>
            <person name="Kale V."/>
            <person name="Holt S."/>
            <person name="Cochrane G."/>
            <person name="Meng A."/>
            <person name="Brown T."/>
            <person name="Cohen L."/>
        </authorList>
    </citation>
    <scope>NUCLEOTIDE SEQUENCE</scope>
    <source>
        <strain evidence="3">SAG 63-3</strain>
    </source>
</reference>
<evidence type="ECO:0000256" key="2">
    <source>
        <dbReference type="SAM" id="MobiDB-lite"/>
    </source>
</evidence>
<accession>A0A7S0V2V1</accession>
<gene>
    <name evidence="3" type="ORF">PPAR00522_LOCUS13794</name>
</gene>
<evidence type="ECO:0000313" key="3">
    <source>
        <dbReference type="EMBL" id="CAD8778634.1"/>
    </source>
</evidence>
<feature type="coiled-coil region" evidence="1">
    <location>
        <begin position="146"/>
        <end position="198"/>
    </location>
</feature>
<dbReference type="AlphaFoldDB" id="A0A7S0V2V1"/>
<proteinExistence type="predicted"/>
<evidence type="ECO:0000256" key="1">
    <source>
        <dbReference type="SAM" id="Coils"/>
    </source>
</evidence>